<feature type="region of interest" description="Disordered" evidence="1">
    <location>
        <begin position="159"/>
        <end position="278"/>
    </location>
</feature>
<evidence type="ECO:0000313" key="4">
    <source>
        <dbReference type="Proteomes" id="UP000275281"/>
    </source>
</evidence>
<feature type="signal peptide" evidence="2">
    <location>
        <begin position="1"/>
        <end position="22"/>
    </location>
</feature>
<keyword evidence="2" id="KW-0732">Signal</keyword>
<name>A0A3N5YAS2_9ALTE</name>
<protein>
    <recommendedName>
        <fullName evidence="5">PEP-CTERM sorting domain-containing protein</fullName>
    </recommendedName>
</protein>
<comment type="caution">
    <text evidence="3">The sequence shown here is derived from an EMBL/GenBank/DDBJ whole genome shotgun (WGS) entry which is preliminary data.</text>
</comment>
<dbReference type="RefSeq" id="WP_124026720.1">
    <property type="nucleotide sequence ID" value="NZ_JBHRSN010000005.1"/>
</dbReference>
<dbReference type="EMBL" id="RPOK01000001">
    <property type="protein sequence ID" value="RPJ68719.1"/>
    <property type="molecule type" value="Genomic_DNA"/>
</dbReference>
<dbReference type="AlphaFoldDB" id="A0A3N5YAS2"/>
<organism evidence="3 4">
    <name type="scientific">Alteromonas sediminis</name>
    <dbReference type="NCBI Taxonomy" id="2259342"/>
    <lineage>
        <taxon>Bacteria</taxon>
        <taxon>Pseudomonadati</taxon>
        <taxon>Pseudomonadota</taxon>
        <taxon>Gammaproteobacteria</taxon>
        <taxon>Alteromonadales</taxon>
        <taxon>Alteromonadaceae</taxon>
        <taxon>Alteromonas/Salinimonas group</taxon>
        <taxon>Alteromonas</taxon>
    </lineage>
</organism>
<evidence type="ECO:0000313" key="3">
    <source>
        <dbReference type="EMBL" id="RPJ68719.1"/>
    </source>
</evidence>
<evidence type="ECO:0008006" key="5">
    <source>
        <dbReference type="Google" id="ProtNLM"/>
    </source>
</evidence>
<keyword evidence="4" id="KW-1185">Reference proteome</keyword>
<evidence type="ECO:0000256" key="2">
    <source>
        <dbReference type="SAM" id="SignalP"/>
    </source>
</evidence>
<accession>A0A3N5YAS2</accession>
<sequence>MLKIKGISLLVSLSLLSFASNANLFTGSEIQPNEIQKKSWHWFNTEDLNTLSGTEKYRFVKGCFTLTTVCITSFTDVEPIPDGPLYPIQRDANKKVLSEEELYTWNAAGSNSWDQVLGATEGDSRRMTILGAQSFGSSRGQLTGGSIGQLGTLGFGGFPGSTDSPIVRTDLPGLTRPAQGSGTDSQSGNDPIASTGSQSGESELPGNEPVSEPNLLPEAQIPPSEDPVPSTPEEEGGTHSNTPETGTSGGEQPEAGDPEPSGGKKPVLPGDPPVIDPPLLEAVAKTTDEKTLQVVSEPPVWLFPLLIFIALYLLKDRRGSEDGADAVQAAA</sequence>
<proteinExistence type="predicted"/>
<gene>
    <name evidence="3" type="ORF">DRW07_04820</name>
</gene>
<reference evidence="3 4" key="1">
    <citation type="submission" date="2018-11" db="EMBL/GenBank/DDBJ databases">
        <authorList>
            <person name="Ye M.-Q."/>
            <person name="Du Z.-J."/>
        </authorList>
    </citation>
    <scope>NUCLEOTIDE SEQUENCE [LARGE SCALE GENOMIC DNA]</scope>
    <source>
        <strain evidence="3 4">U0105</strain>
    </source>
</reference>
<dbReference type="Proteomes" id="UP000275281">
    <property type="component" value="Unassembled WGS sequence"/>
</dbReference>
<feature type="chain" id="PRO_5018078037" description="PEP-CTERM sorting domain-containing protein" evidence="2">
    <location>
        <begin position="23"/>
        <end position="331"/>
    </location>
</feature>
<feature type="compositionally biased region" description="Polar residues" evidence="1">
    <location>
        <begin position="178"/>
        <end position="201"/>
    </location>
</feature>
<evidence type="ECO:0000256" key="1">
    <source>
        <dbReference type="SAM" id="MobiDB-lite"/>
    </source>
</evidence>